<evidence type="ECO:0000313" key="1">
    <source>
        <dbReference type="EMBL" id="BBZ36132.1"/>
    </source>
</evidence>
<evidence type="ECO:0000313" key="2">
    <source>
        <dbReference type="Proteomes" id="UP000466931"/>
    </source>
</evidence>
<name>A0A7I7Y512_9MYCO</name>
<dbReference type="Proteomes" id="UP000466931">
    <property type="component" value="Chromosome"/>
</dbReference>
<reference evidence="1" key="2">
    <citation type="submission" date="2020-02" db="EMBL/GenBank/DDBJ databases">
        <authorList>
            <person name="Matsumoto Y."/>
            <person name="Motooka D."/>
            <person name="Nakamura S."/>
        </authorList>
    </citation>
    <scope>NUCLEOTIDE SEQUENCE</scope>
    <source>
        <strain evidence="1">JCM 13671</strain>
    </source>
</reference>
<sequence>MITATGEIDTANARLFADHVMELAHGCSSVLLDLSGVTFLALDGMTALYAIRADLARTAVDWSLMPGPAVSRVLALCDPEGLVPTVDEAPERIAG</sequence>
<keyword evidence="2" id="KW-1185">Reference proteome</keyword>
<gene>
    <name evidence="1" type="ORF">MCNF_47370</name>
</gene>
<dbReference type="Pfam" id="PF01740">
    <property type="entry name" value="STAS"/>
    <property type="match status" value="1"/>
</dbReference>
<organism evidence="1 2">
    <name type="scientific">Mycolicibacterium confluentis</name>
    <dbReference type="NCBI Taxonomy" id="28047"/>
    <lineage>
        <taxon>Bacteria</taxon>
        <taxon>Bacillati</taxon>
        <taxon>Actinomycetota</taxon>
        <taxon>Actinomycetes</taxon>
        <taxon>Mycobacteriales</taxon>
        <taxon>Mycobacteriaceae</taxon>
        <taxon>Mycolicibacterium</taxon>
    </lineage>
</organism>
<reference evidence="1" key="1">
    <citation type="journal article" date="2019" name="Emerg. Microbes Infect.">
        <title>Comprehensive subspecies identification of 175 nontuberculous mycobacteria species based on 7547 genomic profiles.</title>
        <authorList>
            <person name="Matsumoto Y."/>
            <person name="Kinjo T."/>
            <person name="Motooka D."/>
            <person name="Nabeya D."/>
            <person name="Jung N."/>
            <person name="Uechi K."/>
            <person name="Horii T."/>
            <person name="Iida T."/>
            <person name="Fujita J."/>
            <person name="Nakamura S."/>
        </authorList>
    </citation>
    <scope>NUCLEOTIDE SEQUENCE [LARGE SCALE GENOMIC DNA]</scope>
    <source>
        <strain evidence="1">JCM 13671</strain>
    </source>
</reference>
<dbReference type="InterPro" id="IPR002645">
    <property type="entry name" value="STAS_dom"/>
</dbReference>
<dbReference type="PROSITE" id="PS50801">
    <property type="entry name" value="STAS"/>
    <property type="match status" value="1"/>
</dbReference>
<dbReference type="EMBL" id="AP022612">
    <property type="protein sequence ID" value="BBZ36132.1"/>
    <property type="molecule type" value="Genomic_DNA"/>
</dbReference>
<dbReference type="InterPro" id="IPR036513">
    <property type="entry name" value="STAS_dom_sf"/>
</dbReference>
<dbReference type="SUPFAM" id="SSF52091">
    <property type="entry name" value="SpoIIaa-like"/>
    <property type="match status" value="1"/>
</dbReference>
<dbReference type="AlphaFoldDB" id="A0A7I7Y512"/>
<protein>
    <submittedName>
        <fullName evidence="1">Uncharacterized protein</fullName>
    </submittedName>
</protein>
<proteinExistence type="predicted"/>
<accession>A0A7I7Y512</accession>
<dbReference type="Gene3D" id="3.30.750.24">
    <property type="entry name" value="STAS domain"/>
    <property type="match status" value="1"/>
</dbReference>
<dbReference type="CDD" id="cd07043">
    <property type="entry name" value="STAS_anti-anti-sigma_factors"/>
    <property type="match status" value="1"/>
</dbReference>